<evidence type="ECO:0000256" key="1">
    <source>
        <dbReference type="SAM" id="Phobius"/>
    </source>
</evidence>
<keyword evidence="1" id="KW-0812">Transmembrane</keyword>
<protein>
    <recommendedName>
        <fullName evidence="3">TMhelix containing protein</fullName>
    </recommendedName>
</protein>
<reference evidence="2" key="1">
    <citation type="journal article" date="2013" name="Extremophiles">
        <title>Proteinivorax tanatarense gen. nov., sp. nov., an anaerobic, haloalkaliphilic, proteolytic bacterium isolated from a decaying algal bloom, and proposal of Proteinivoraceae fam. nov.</title>
        <authorList>
            <person name="Kevbrin V."/>
            <person name="Boltyanskaya Y."/>
            <person name="Zhilina T."/>
            <person name="Kolganova T."/>
            <person name="Lavrentjeva E."/>
            <person name="Kuznetsov B."/>
        </authorList>
    </citation>
    <scope>NUCLEOTIDE SEQUENCE</scope>
    <source>
        <strain evidence="2">Z-910T</strain>
    </source>
</reference>
<organism evidence="2">
    <name type="scientific">Proteinivorax tanatarense</name>
    <dbReference type="NCBI Taxonomy" id="1260629"/>
    <lineage>
        <taxon>Bacteria</taxon>
        <taxon>Bacillati</taxon>
        <taxon>Bacillota</taxon>
        <taxon>Clostridia</taxon>
        <taxon>Eubacteriales</taxon>
        <taxon>Proteinivoracaceae</taxon>
        <taxon>Proteinivorax</taxon>
    </lineage>
</organism>
<dbReference type="EMBL" id="CP158367">
    <property type="protein sequence ID" value="XBX74759.1"/>
    <property type="molecule type" value="Genomic_DNA"/>
</dbReference>
<sequence length="41" mass="4737">MVETILTVFFLALGFWIGAWISVDIIKSLVNFVYIKWGESE</sequence>
<dbReference type="AlphaFoldDB" id="A0AAU7VKV3"/>
<keyword evidence="1" id="KW-0472">Membrane</keyword>
<gene>
    <name evidence="2" type="ORF">PRVXT_002817</name>
</gene>
<accession>A0AAU7VKV3</accession>
<proteinExistence type="predicted"/>
<name>A0AAU7VKV3_9FIRM</name>
<dbReference type="RefSeq" id="WP_350343508.1">
    <property type="nucleotide sequence ID" value="NZ_CP158367.1"/>
</dbReference>
<keyword evidence="1" id="KW-1133">Transmembrane helix</keyword>
<evidence type="ECO:0008006" key="3">
    <source>
        <dbReference type="Google" id="ProtNLM"/>
    </source>
</evidence>
<evidence type="ECO:0000313" key="2">
    <source>
        <dbReference type="EMBL" id="XBX74759.1"/>
    </source>
</evidence>
<feature type="transmembrane region" description="Helical" evidence="1">
    <location>
        <begin position="6"/>
        <end position="26"/>
    </location>
</feature>
<reference evidence="2" key="2">
    <citation type="submission" date="2024-06" db="EMBL/GenBank/DDBJ databases">
        <authorList>
            <person name="Petrova K.O."/>
            <person name="Toshchakov S.V."/>
            <person name="Boltjanskaja Y.V."/>
            <person name="Kevbrin V."/>
        </authorList>
    </citation>
    <scope>NUCLEOTIDE SEQUENCE</scope>
    <source>
        <strain evidence="2">Z-910T</strain>
    </source>
</reference>